<keyword evidence="1" id="KW-0812">Transmembrane</keyword>
<dbReference type="STRING" id="436308.Nmar_0480"/>
<proteinExistence type="predicted"/>
<dbReference type="EMBL" id="CP000866">
    <property type="protein sequence ID" value="ABX12376.1"/>
    <property type="molecule type" value="Genomic_DNA"/>
</dbReference>
<dbReference type="GeneID" id="5774674"/>
<dbReference type="Proteomes" id="UP000000792">
    <property type="component" value="Chromosome"/>
</dbReference>
<reference evidence="2 3" key="1">
    <citation type="journal article" date="2010" name="Proc. Natl. Acad. Sci. U.S.A.">
        <title>Nitrosopumilus maritimus genome reveals unique mechanisms for nitrification and autotrophy in globally distributed marine crenarchaea.</title>
        <authorList>
            <person name="Walker C.B."/>
            <person name="de la Torre J.R."/>
            <person name="Klotz M.G."/>
            <person name="Urakawa H."/>
            <person name="Pinel N."/>
            <person name="Arp D.J."/>
            <person name="Brochier-Armanet C."/>
            <person name="Chain P.S."/>
            <person name="Chan P.P."/>
            <person name="Gollabgir A."/>
            <person name="Hemp J."/>
            <person name="Hugler M."/>
            <person name="Karr E.A."/>
            <person name="Konneke M."/>
            <person name="Shin M."/>
            <person name="Lawton T.J."/>
            <person name="Lowe T."/>
            <person name="Martens-Habbena W."/>
            <person name="Sayavedra-Soto L.A."/>
            <person name="Lang D."/>
            <person name="Sievert S.M."/>
            <person name="Rosenzweig A.C."/>
            <person name="Manning G."/>
            <person name="Stahl D.A."/>
        </authorList>
    </citation>
    <scope>NUCLEOTIDE SEQUENCE [LARGE SCALE GENOMIC DNA]</scope>
    <source>
        <strain evidence="2 3">SCM1</strain>
    </source>
</reference>
<accession>A9A190</accession>
<organism evidence="2 3">
    <name type="scientific">Nitrosopumilus maritimus (strain SCM1)</name>
    <dbReference type="NCBI Taxonomy" id="436308"/>
    <lineage>
        <taxon>Archaea</taxon>
        <taxon>Nitrososphaerota</taxon>
        <taxon>Nitrososphaeria</taxon>
        <taxon>Nitrosopumilales</taxon>
        <taxon>Nitrosopumilaceae</taxon>
        <taxon>Nitrosopumilus</taxon>
    </lineage>
</organism>
<keyword evidence="3" id="KW-1185">Reference proteome</keyword>
<evidence type="ECO:0000256" key="1">
    <source>
        <dbReference type="SAM" id="Phobius"/>
    </source>
</evidence>
<dbReference type="KEGG" id="nmr:Nmar_0480"/>
<feature type="transmembrane region" description="Helical" evidence="1">
    <location>
        <begin position="7"/>
        <end position="28"/>
    </location>
</feature>
<dbReference type="HOGENOM" id="CLU_2490574_0_0_2"/>
<gene>
    <name evidence="2" type="ordered locus">Nmar_0480</name>
</gene>
<evidence type="ECO:0000313" key="3">
    <source>
        <dbReference type="Proteomes" id="UP000000792"/>
    </source>
</evidence>
<dbReference type="EnsemblBacteria" id="ABX12376">
    <property type="protein sequence ID" value="ABX12376"/>
    <property type="gene ID" value="Nmar_0480"/>
</dbReference>
<protein>
    <submittedName>
        <fullName evidence="2">Uncharacterized protein</fullName>
    </submittedName>
</protein>
<keyword evidence="1" id="KW-0472">Membrane</keyword>
<dbReference type="InParanoid" id="A9A190"/>
<name>A9A190_NITMS</name>
<dbReference type="RefSeq" id="WP_012214863.1">
    <property type="nucleotide sequence ID" value="NC_010085.1"/>
</dbReference>
<sequence length="86" mass="9584">MKATAKQIAGISMVILFSIFFVLSFVIFPETGEKILYGKHPPNKKSEPLEYSQIITSGNYQCMESASLKTNGDLPNFVTEFNKCNS</sequence>
<dbReference type="AlphaFoldDB" id="A9A190"/>
<keyword evidence="1" id="KW-1133">Transmembrane helix</keyword>
<evidence type="ECO:0000313" key="2">
    <source>
        <dbReference type="EMBL" id="ABX12376.1"/>
    </source>
</evidence>